<proteinExistence type="predicted"/>
<evidence type="ECO:0000313" key="3">
    <source>
        <dbReference type="EMBL" id="QER67780.1"/>
    </source>
</evidence>
<dbReference type="KEGG" id="lnn:F0161_07850"/>
<feature type="domain" description="Integrase catalytic" evidence="2">
    <location>
        <begin position="143"/>
        <end position="309"/>
    </location>
</feature>
<evidence type="ECO:0000259" key="2">
    <source>
        <dbReference type="PROSITE" id="PS50994"/>
    </source>
</evidence>
<dbReference type="PANTHER" id="PTHR46889">
    <property type="entry name" value="TRANSPOSASE INSF FOR INSERTION SEQUENCE IS3B-RELATED"/>
    <property type="match status" value="1"/>
</dbReference>
<dbReference type="InterPro" id="IPR036397">
    <property type="entry name" value="RNaseH_sf"/>
</dbReference>
<evidence type="ECO:0000313" key="4">
    <source>
        <dbReference type="Proteomes" id="UP000325295"/>
    </source>
</evidence>
<dbReference type="NCBIfam" id="NF033516">
    <property type="entry name" value="transpos_IS3"/>
    <property type="match status" value="1"/>
</dbReference>
<sequence>MPKKTRCLRSRKISSRETVTLIDDLRRVFKTSISFILKAVKIPRSTYYYTKHSQGRKYDDDQVIQAIDEIRQTDAKYTQKYGYRRITLVMHEQGFKVNHKRVLRIMKEQGWTCQAFNKQTRKYNSYKGVVGRIAKNKLHRRFKTDRPYQKLVADVSEFRYGQMSQSERIYLEPIMDLFSGEILAFNISAHPTLEFALKPLKEALDGLPELPYRTTVHTDQGFQYQHKQWQKTLKTHHTFQSMSRKATCLDNAAMESFFHLMKAEMMDEHFENPESLAQAMTEWIEFYNNRRIRTKLKGKSPVQYRELANQLVA</sequence>
<dbReference type="InterPro" id="IPR050900">
    <property type="entry name" value="Transposase_IS3/IS150/IS904"/>
</dbReference>
<dbReference type="Pfam" id="PF13276">
    <property type="entry name" value="HTH_21"/>
    <property type="match status" value="1"/>
</dbReference>
<evidence type="ECO:0000256" key="1">
    <source>
        <dbReference type="ARBA" id="ARBA00002286"/>
    </source>
</evidence>
<dbReference type="GO" id="GO:0003676">
    <property type="term" value="F:nucleic acid binding"/>
    <property type="evidence" value="ECO:0007669"/>
    <property type="project" value="InterPro"/>
</dbReference>
<dbReference type="InterPro" id="IPR012337">
    <property type="entry name" value="RNaseH-like_sf"/>
</dbReference>
<name>A0A5P1X1J6_9LACO</name>
<dbReference type="EMBL" id="CP043939">
    <property type="protein sequence ID" value="QER67780.1"/>
    <property type="molecule type" value="Genomic_DNA"/>
</dbReference>
<accession>A0A5P1X1J6</accession>
<dbReference type="Pfam" id="PF00665">
    <property type="entry name" value="rve"/>
    <property type="match status" value="1"/>
</dbReference>
<keyword evidence="4" id="KW-1185">Reference proteome</keyword>
<dbReference type="InterPro" id="IPR025948">
    <property type="entry name" value="HTH-like_dom"/>
</dbReference>
<dbReference type="InterPro" id="IPR001584">
    <property type="entry name" value="Integrase_cat-core"/>
</dbReference>
<dbReference type="Proteomes" id="UP000325295">
    <property type="component" value="Chromosome"/>
</dbReference>
<dbReference type="OrthoDB" id="9781005at2"/>
<reference evidence="3 4" key="1">
    <citation type="submission" date="2019-09" db="EMBL/GenBank/DDBJ databases">
        <title>Complete Genome Sequence of Lactobacillus nenjiangensis SH-Y15, isolated from sauerkraut.</title>
        <authorList>
            <person name="Yang H."/>
        </authorList>
    </citation>
    <scope>NUCLEOTIDE SEQUENCE [LARGE SCALE GENOMIC DNA]</scope>
    <source>
        <strain evidence="3 4">SH-Y15</strain>
    </source>
</reference>
<protein>
    <submittedName>
        <fullName evidence="3">IS3 family transposase</fullName>
    </submittedName>
</protein>
<dbReference type="GO" id="GO:0015074">
    <property type="term" value="P:DNA integration"/>
    <property type="evidence" value="ECO:0007669"/>
    <property type="project" value="InterPro"/>
</dbReference>
<dbReference type="PANTHER" id="PTHR46889:SF5">
    <property type="entry name" value="INTEGRASE PROTEIN"/>
    <property type="match status" value="1"/>
</dbReference>
<dbReference type="Pfam" id="PF13333">
    <property type="entry name" value="rve_2"/>
    <property type="match status" value="1"/>
</dbReference>
<dbReference type="InterPro" id="IPR048020">
    <property type="entry name" value="Transpos_IS3"/>
</dbReference>
<organism evidence="3 4">
    <name type="scientific">Paucilactobacillus nenjiangensis</name>
    <dbReference type="NCBI Taxonomy" id="1296540"/>
    <lineage>
        <taxon>Bacteria</taxon>
        <taxon>Bacillati</taxon>
        <taxon>Bacillota</taxon>
        <taxon>Bacilli</taxon>
        <taxon>Lactobacillales</taxon>
        <taxon>Lactobacillaceae</taxon>
        <taxon>Paucilactobacillus</taxon>
    </lineage>
</organism>
<gene>
    <name evidence="3" type="ORF">F0161_07850</name>
</gene>
<dbReference type="AlphaFoldDB" id="A0A5P1X1J6"/>
<dbReference type="SUPFAM" id="SSF53098">
    <property type="entry name" value="Ribonuclease H-like"/>
    <property type="match status" value="1"/>
</dbReference>
<dbReference type="PROSITE" id="PS50994">
    <property type="entry name" value="INTEGRASE"/>
    <property type="match status" value="1"/>
</dbReference>
<dbReference type="Gene3D" id="3.30.420.10">
    <property type="entry name" value="Ribonuclease H-like superfamily/Ribonuclease H"/>
    <property type="match status" value="1"/>
</dbReference>
<comment type="function">
    <text evidence="1">Involved in the transposition of the insertion sequence.</text>
</comment>